<name>A0A839V460_9GAMM</name>
<organism evidence="2 3">
    <name type="scientific">Halomonas cerina</name>
    <dbReference type="NCBI Taxonomy" id="447424"/>
    <lineage>
        <taxon>Bacteria</taxon>
        <taxon>Pseudomonadati</taxon>
        <taxon>Pseudomonadota</taxon>
        <taxon>Gammaproteobacteria</taxon>
        <taxon>Oceanospirillales</taxon>
        <taxon>Halomonadaceae</taxon>
        <taxon>Halomonas</taxon>
    </lineage>
</organism>
<evidence type="ECO:0000313" key="3">
    <source>
        <dbReference type="Proteomes" id="UP000547614"/>
    </source>
</evidence>
<dbReference type="InterPro" id="IPR038765">
    <property type="entry name" value="Papain-like_cys_pep_sf"/>
</dbReference>
<dbReference type="EMBL" id="JACHXP010000001">
    <property type="protein sequence ID" value="MBB3188800.1"/>
    <property type="molecule type" value="Genomic_DNA"/>
</dbReference>
<dbReference type="Proteomes" id="UP000547614">
    <property type="component" value="Unassembled WGS sequence"/>
</dbReference>
<dbReference type="Gene3D" id="3.10.620.30">
    <property type="match status" value="1"/>
</dbReference>
<evidence type="ECO:0000313" key="2">
    <source>
        <dbReference type="EMBL" id="MBB3188800.1"/>
    </source>
</evidence>
<accession>A0A839V460</accession>
<dbReference type="SUPFAM" id="SSF54001">
    <property type="entry name" value="Cysteine proteinases"/>
    <property type="match status" value="1"/>
</dbReference>
<dbReference type="RefSeq" id="WP_183323280.1">
    <property type="nucleotide sequence ID" value="NZ_JACHXP010000001.1"/>
</dbReference>
<comment type="caution">
    <text evidence="2">The sequence shown here is derived from an EMBL/GenBank/DDBJ whole genome shotgun (WGS) entry which is preliminary data.</text>
</comment>
<dbReference type="InterPro" id="IPR002931">
    <property type="entry name" value="Transglutaminase-like"/>
</dbReference>
<protein>
    <recommendedName>
        <fullName evidence="1">Transglutaminase-like domain-containing protein</fullName>
    </recommendedName>
</protein>
<gene>
    <name evidence="2" type="ORF">FHR94_000018</name>
</gene>
<keyword evidence="3" id="KW-1185">Reference proteome</keyword>
<evidence type="ECO:0000259" key="1">
    <source>
        <dbReference type="Pfam" id="PF01841"/>
    </source>
</evidence>
<feature type="domain" description="Transglutaminase-like" evidence="1">
    <location>
        <begin position="73"/>
        <end position="167"/>
    </location>
</feature>
<proteinExistence type="predicted"/>
<dbReference type="Pfam" id="PF01841">
    <property type="entry name" value="Transglut_core"/>
    <property type="match status" value="1"/>
</dbReference>
<reference evidence="2 3" key="1">
    <citation type="submission" date="2020-08" db="EMBL/GenBank/DDBJ databases">
        <title>Genomic Encyclopedia of Type Strains, Phase III (KMG-III): the genomes of soil and plant-associated and newly described type strains.</title>
        <authorList>
            <person name="Whitman W."/>
        </authorList>
    </citation>
    <scope>NUCLEOTIDE SEQUENCE [LARGE SCALE GENOMIC DNA]</scope>
    <source>
        <strain evidence="2 3">CECT 7282</strain>
    </source>
</reference>
<dbReference type="AlphaFoldDB" id="A0A839V460"/>
<sequence length="249" mass="27763">MKKRLSLSGVAVLMAVCAGLLSTYLWVTQVDNTVTADDRRAIEQALGPALERRFPEAISVDALRFTEEIAFIRTVQRGVLEVVPVDAGIPHGMSREPADLLERGKGLCFDRSRFMEKALRRYGFETRHVAIYSTAKTGSALKSLLTPQVRSHAVTEVMTSRGWVVVDSNEPWVSLGKHDQPLSIADIAALDRAEMGKALLTPPRSSIYAEGFTFVYGLYSRHGKFYPPYDVVPDVQLAELLHNTQRLFR</sequence>